<evidence type="ECO:0000259" key="12">
    <source>
        <dbReference type="Pfam" id="PF00108"/>
    </source>
</evidence>
<evidence type="ECO:0000256" key="6">
    <source>
        <dbReference type="ARBA" id="ARBA00022752"/>
    </source>
</evidence>
<sequence length="373" mass="38302">MSTAYIVDYLRSPFTPAYRGALAGTRPDDLVAGVIKALVDRSGVDPAEIEDVNLGCAFPEGEQGLNIARCAALIAGLPQSVGGSTVNRWCGSSMQAIQMAAGAIAMGAGDVFVAGGVENMSRVPMMGFNPMPNPGWSDVQRLAFLNMGLTAENLADRYSLSREEQDAYSLESQKKALAARADGRLAAEIAPVGDVTADGCPRETDAAKLAGLKTAFKAGGSVTAGNSSPLTDGASATLICSEAFVNRHGLKPLARIAGYAVAGCAPEIMGIGPVEATRKALSRAGIRNTDLDVIEMNEAFASQVLACCRDLDIDPKSLNRDGGAIALGHPLGATGARLVGKASTLLKRDGGRYGLATQCIGGGQGIAMVVEAA</sequence>
<evidence type="ECO:0000256" key="8">
    <source>
        <dbReference type="ARBA" id="ARBA00037924"/>
    </source>
</evidence>
<evidence type="ECO:0000256" key="3">
    <source>
        <dbReference type="ARBA" id="ARBA00010982"/>
    </source>
</evidence>
<protein>
    <recommendedName>
        <fullName evidence="9">Beta-ketothiolase</fullName>
    </recommendedName>
</protein>
<comment type="pathway">
    <text evidence="1">Biopolymer metabolism; poly-(R)-3-hydroxybutanoate biosynthesis.</text>
</comment>
<dbReference type="OrthoDB" id="9764638at2"/>
<dbReference type="GO" id="GO:0010124">
    <property type="term" value="P:phenylacetate catabolic process"/>
    <property type="evidence" value="ECO:0007669"/>
    <property type="project" value="TreeGrafter"/>
</dbReference>
<comment type="pathway">
    <text evidence="2">Lipid metabolism.</text>
</comment>
<evidence type="ECO:0000256" key="4">
    <source>
        <dbReference type="ARBA" id="ARBA00011881"/>
    </source>
</evidence>
<reference evidence="14 15" key="1">
    <citation type="submission" date="2017-08" db="EMBL/GenBank/DDBJ databases">
        <authorList>
            <person name="de Groot N.N."/>
        </authorList>
    </citation>
    <scope>NUCLEOTIDE SEQUENCE [LARGE SCALE GENOMIC DNA]</scope>
    <source>
        <strain evidence="14 15">JC85</strain>
    </source>
</reference>
<dbReference type="PROSITE" id="PS00098">
    <property type="entry name" value="THIOLASE_1"/>
    <property type="match status" value="1"/>
</dbReference>
<evidence type="ECO:0000256" key="2">
    <source>
        <dbReference type="ARBA" id="ARBA00005189"/>
    </source>
</evidence>
<feature type="domain" description="Thiolase N-terminal" evidence="12">
    <location>
        <begin position="5"/>
        <end position="242"/>
    </location>
</feature>
<comment type="pathway">
    <text evidence="8">Metabolic intermediate biosynthesis; (R)-mevalonate biosynthesis; (R)-mevalonate from acetyl-CoA: step 1/3.</text>
</comment>
<dbReference type="GO" id="GO:0042619">
    <property type="term" value="P:poly-hydroxybutyrate biosynthetic process"/>
    <property type="evidence" value="ECO:0007669"/>
    <property type="project" value="UniProtKB-KW"/>
</dbReference>
<dbReference type="PIRSF" id="PIRSF000429">
    <property type="entry name" value="Ac-CoA_Ac_transf"/>
    <property type="match status" value="1"/>
</dbReference>
<evidence type="ECO:0000256" key="1">
    <source>
        <dbReference type="ARBA" id="ARBA00004683"/>
    </source>
</evidence>
<evidence type="ECO:0000256" key="9">
    <source>
        <dbReference type="ARBA" id="ARBA00080155"/>
    </source>
</evidence>
<dbReference type="InterPro" id="IPR050215">
    <property type="entry name" value="Thiolase-like_sf_Thiolase"/>
</dbReference>
<comment type="subunit">
    <text evidence="4">Homotetramer.</text>
</comment>
<organism evidence="14 15">
    <name type="scientific">Rhizobium subbaraonis</name>
    <dbReference type="NCBI Taxonomy" id="908946"/>
    <lineage>
        <taxon>Bacteria</taxon>
        <taxon>Pseudomonadati</taxon>
        <taxon>Pseudomonadota</taxon>
        <taxon>Alphaproteobacteria</taxon>
        <taxon>Hyphomicrobiales</taxon>
        <taxon>Rhizobiaceae</taxon>
        <taxon>Rhizobium/Agrobacterium group</taxon>
        <taxon>Rhizobium</taxon>
    </lineage>
</organism>
<dbReference type="PANTHER" id="PTHR43853:SF21">
    <property type="entry name" value="STEROID 3-KETOACYL-COA THIOLASE"/>
    <property type="match status" value="1"/>
</dbReference>
<evidence type="ECO:0000313" key="15">
    <source>
        <dbReference type="Proteomes" id="UP000219167"/>
    </source>
</evidence>
<gene>
    <name evidence="14" type="ORF">SAMN05892877_104149</name>
</gene>
<evidence type="ECO:0000313" key="14">
    <source>
        <dbReference type="EMBL" id="SOC37406.1"/>
    </source>
</evidence>
<dbReference type="GO" id="GO:0005737">
    <property type="term" value="C:cytoplasm"/>
    <property type="evidence" value="ECO:0007669"/>
    <property type="project" value="UniProtKB-ARBA"/>
</dbReference>
<feature type="active site" description="Proton acceptor" evidence="10">
    <location>
        <position position="359"/>
    </location>
</feature>
<keyword evidence="7 11" id="KW-0012">Acyltransferase</keyword>
<dbReference type="InterPro" id="IPR020617">
    <property type="entry name" value="Thiolase_C"/>
</dbReference>
<dbReference type="GO" id="GO:0006635">
    <property type="term" value="P:fatty acid beta-oxidation"/>
    <property type="evidence" value="ECO:0007669"/>
    <property type="project" value="TreeGrafter"/>
</dbReference>
<dbReference type="CDD" id="cd00751">
    <property type="entry name" value="thiolase"/>
    <property type="match status" value="1"/>
</dbReference>
<evidence type="ECO:0000259" key="13">
    <source>
        <dbReference type="Pfam" id="PF02803"/>
    </source>
</evidence>
<evidence type="ECO:0000256" key="11">
    <source>
        <dbReference type="RuleBase" id="RU003557"/>
    </source>
</evidence>
<evidence type="ECO:0000256" key="7">
    <source>
        <dbReference type="ARBA" id="ARBA00023315"/>
    </source>
</evidence>
<dbReference type="SUPFAM" id="SSF53901">
    <property type="entry name" value="Thiolase-like"/>
    <property type="match status" value="2"/>
</dbReference>
<dbReference type="Pfam" id="PF00108">
    <property type="entry name" value="Thiolase_N"/>
    <property type="match status" value="1"/>
</dbReference>
<dbReference type="InterPro" id="IPR020616">
    <property type="entry name" value="Thiolase_N"/>
</dbReference>
<dbReference type="Gene3D" id="3.40.47.10">
    <property type="match status" value="1"/>
</dbReference>
<dbReference type="AlphaFoldDB" id="A0A285UA14"/>
<dbReference type="RefSeq" id="WP_025292310.1">
    <property type="nucleotide sequence ID" value="NZ_OBQD01000004.1"/>
</dbReference>
<keyword evidence="5 11" id="KW-0808">Transferase</keyword>
<dbReference type="InterPro" id="IPR002155">
    <property type="entry name" value="Thiolase"/>
</dbReference>
<dbReference type="Pfam" id="PF02803">
    <property type="entry name" value="Thiolase_C"/>
    <property type="match status" value="1"/>
</dbReference>
<dbReference type="PROSITE" id="PS00737">
    <property type="entry name" value="THIOLASE_2"/>
    <property type="match status" value="1"/>
</dbReference>
<comment type="similarity">
    <text evidence="3 11">Belongs to the thiolase-like superfamily. Thiolase family.</text>
</comment>
<dbReference type="InterPro" id="IPR020615">
    <property type="entry name" value="Thiolase_acyl_enz_int_AS"/>
</dbReference>
<feature type="active site" description="Acyl-thioester intermediate" evidence="10">
    <location>
        <position position="90"/>
    </location>
</feature>
<dbReference type="EMBL" id="OBQD01000004">
    <property type="protein sequence ID" value="SOC37406.1"/>
    <property type="molecule type" value="Genomic_DNA"/>
</dbReference>
<dbReference type="NCBIfam" id="TIGR01930">
    <property type="entry name" value="AcCoA-C-Actrans"/>
    <property type="match status" value="1"/>
</dbReference>
<feature type="active site" description="Proton acceptor" evidence="10">
    <location>
        <position position="329"/>
    </location>
</feature>
<dbReference type="PANTHER" id="PTHR43853">
    <property type="entry name" value="3-KETOACYL-COA THIOLASE, PEROXISOMAL"/>
    <property type="match status" value="1"/>
</dbReference>
<dbReference type="InterPro" id="IPR016039">
    <property type="entry name" value="Thiolase-like"/>
</dbReference>
<evidence type="ECO:0000256" key="5">
    <source>
        <dbReference type="ARBA" id="ARBA00022679"/>
    </source>
</evidence>
<proteinExistence type="inferred from homology"/>
<accession>A0A285UA14</accession>
<evidence type="ECO:0000256" key="10">
    <source>
        <dbReference type="PIRSR" id="PIRSR000429-1"/>
    </source>
</evidence>
<keyword evidence="6" id="KW-0583">PHB biosynthesis</keyword>
<feature type="domain" description="Thiolase C-terminal" evidence="13">
    <location>
        <begin position="250"/>
        <end position="371"/>
    </location>
</feature>
<dbReference type="Proteomes" id="UP000219167">
    <property type="component" value="Unassembled WGS sequence"/>
</dbReference>
<dbReference type="FunFam" id="3.40.47.10:FF:000010">
    <property type="entry name" value="Acetyl-CoA acetyltransferase (Thiolase)"/>
    <property type="match status" value="1"/>
</dbReference>
<dbReference type="GO" id="GO:0003988">
    <property type="term" value="F:acetyl-CoA C-acyltransferase activity"/>
    <property type="evidence" value="ECO:0007669"/>
    <property type="project" value="TreeGrafter"/>
</dbReference>
<dbReference type="InterPro" id="IPR020613">
    <property type="entry name" value="Thiolase_CS"/>
</dbReference>
<name>A0A285UA14_9HYPH</name>
<keyword evidence="15" id="KW-1185">Reference proteome</keyword>